<dbReference type="Pfam" id="PF13692">
    <property type="entry name" value="Glyco_trans_1_4"/>
    <property type="match status" value="1"/>
</dbReference>
<dbReference type="CDD" id="cd03801">
    <property type="entry name" value="GT4_PimA-like"/>
    <property type="match status" value="1"/>
</dbReference>
<evidence type="ECO:0000313" key="2">
    <source>
        <dbReference type="EMBL" id="UPL15207.1"/>
    </source>
</evidence>
<name>A0ABY4IT74_9MICO</name>
<organism evidence="2 3">
    <name type="scientific">Microbacterium galbinum</name>
    <dbReference type="NCBI Taxonomy" id="2851646"/>
    <lineage>
        <taxon>Bacteria</taxon>
        <taxon>Bacillati</taxon>
        <taxon>Actinomycetota</taxon>
        <taxon>Actinomycetes</taxon>
        <taxon>Micrococcales</taxon>
        <taxon>Microbacteriaceae</taxon>
        <taxon>Microbacterium</taxon>
    </lineage>
</organism>
<dbReference type="EMBL" id="CP078077">
    <property type="protein sequence ID" value="UPL15207.1"/>
    <property type="molecule type" value="Genomic_DNA"/>
</dbReference>
<dbReference type="RefSeq" id="WP_247955898.1">
    <property type="nucleotide sequence ID" value="NZ_CP078077.1"/>
</dbReference>
<gene>
    <name evidence="2" type="ORF">KV396_12285</name>
</gene>
<dbReference type="SUPFAM" id="SSF53756">
    <property type="entry name" value="UDP-Glycosyltransferase/glycogen phosphorylase"/>
    <property type="match status" value="1"/>
</dbReference>
<evidence type="ECO:0000313" key="3">
    <source>
        <dbReference type="Proteomes" id="UP000831963"/>
    </source>
</evidence>
<sequence length="360" mass="39264">MKSGPSLCVFPSWTGNPYLNLMNLAPRAAGYQLIQRSAYESLLKTLVVLGDGDVLHVHWTAPIAQAAHSHRAAARRVRAVETALEDARRRGVRIVWTVHNRLPHELVHPAAERDLYGVLAGAADLIHVMAPSTAELVADVVALPPEKVVQIPHPSYLGVYDSDVSREEARQSFDLSPDDRAVLFLGQIRPYKGIDLLLEAAASARDSDGRRPVLLLAGSASPESIAQFDDLKPAGLRIVTSFESVPDADVARWYRAADIAVFPYRAILNSGSLHLAATMEVPAVLPGLPHLREQFGDQPWVSFFDVADPVRSLAELLSDGGLTQGVEASDFERFNEGISPWTVSLAYRDALRELSTTTTD</sequence>
<keyword evidence="3" id="KW-1185">Reference proteome</keyword>
<dbReference type="Gene3D" id="3.40.50.2000">
    <property type="entry name" value="Glycogen Phosphorylase B"/>
    <property type="match status" value="1"/>
</dbReference>
<reference evidence="2 3" key="1">
    <citation type="submission" date="2021-06" db="EMBL/GenBank/DDBJ databases">
        <title>Genome-based taxonomic framework of Microbacterium strains isolated from marine environment, the description of four new species and reclassification of four preexisting species.</title>
        <authorList>
            <person name="Lee S.D."/>
            <person name="Kim S.-M."/>
            <person name="Byeon Y.-S."/>
            <person name="Yang H.L."/>
            <person name="Kim I.S."/>
        </authorList>
    </citation>
    <scope>NUCLEOTIDE SEQUENCE [LARGE SCALE GENOMIC DNA]</scope>
    <source>
        <strain evidence="2 3">SSW1-36</strain>
    </source>
</reference>
<keyword evidence="1" id="KW-0808">Transferase</keyword>
<accession>A0ABY4IT74</accession>
<proteinExistence type="predicted"/>
<protein>
    <submittedName>
        <fullName evidence="2">Glycosyltransferase family 4 protein</fullName>
    </submittedName>
</protein>
<dbReference type="PANTHER" id="PTHR46401">
    <property type="entry name" value="GLYCOSYLTRANSFERASE WBBK-RELATED"/>
    <property type="match status" value="1"/>
</dbReference>
<evidence type="ECO:0000256" key="1">
    <source>
        <dbReference type="ARBA" id="ARBA00022679"/>
    </source>
</evidence>
<dbReference type="PANTHER" id="PTHR46401:SF2">
    <property type="entry name" value="GLYCOSYLTRANSFERASE WBBK-RELATED"/>
    <property type="match status" value="1"/>
</dbReference>
<dbReference type="Proteomes" id="UP000831963">
    <property type="component" value="Chromosome"/>
</dbReference>